<organism evidence="2 3">
    <name type="scientific">Seminavis robusta</name>
    <dbReference type="NCBI Taxonomy" id="568900"/>
    <lineage>
        <taxon>Eukaryota</taxon>
        <taxon>Sar</taxon>
        <taxon>Stramenopiles</taxon>
        <taxon>Ochrophyta</taxon>
        <taxon>Bacillariophyta</taxon>
        <taxon>Bacillariophyceae</taxon>
        <taxon>Bacillariophycidae</taxon>
        <taxon>Naviculales</taxon>
        <taxon>Naviculaceae</taxon>
        <taxon>Seminavis</taxon>
    </lineage>
</organism>
<feature type="compositionally biased region" description="Polar residues" evidence="1">
    <location>
        <begin position="196"/>
        <end position="205"/>
    </location>
</feature>
<dbReference type="Proteomes" id="UP001153069">
    <property type="component" value="Unassembled WGS sequence"/>
</dbReference>
<feature type="compositionally biased region" description="Low complexity" evidence="1">
    <location>
        <begin position="81"/>
        <end position="91"/>
    </location>
</feature>
<reference evidence="2" key="1">
    <citation type="submission" date="2020-06" db="EMBL/GenBank/DDBJ databases">
        <authorList>
            <consortium name="Plant Systems Biology data submission"/>
        </authorList>
    </citation>
    <scope>NUCLEOTIDE SEQUENCE</scope>
    <source>
        <strain evidence="2">D6</strain>
    </source>
</reference>
<comment type="caution">
    <text evidence="2">The sequence shown here is derived from an EMBL/GenBank/DDBJ whole genome shotgun (WGS) entry which is preliminary data.</text>
</comment>
<feature type="compositionally biased region" description="Basic and acidic residues" evidence="1">
    <location>
        <begin position="174"/>
        <end position="193"/>
    </location>
</feature>
<proteinExistence type="predicted"/>
<feature type="compositionally biased region" description="Basic and acidic residues" evidence="1">
    <location>
        <begin position="55"/>
        <end position="78"/>
    </location>
</feature>
<feature type="compositionally biased region" description="Basic and acidic residues" evidence="1">
    <location>
        <begin position="121"/>
        <end position="131"/>
    </location>
</feature>
<protein>
    <submittedName>
        <fullName evidence="2">Uncharacterized protein</fullName>
    </submittedName>
</protein>
<feature type="region of interest" description="Disordered" evidence="1">
    <location>
        <begin position="1"/>
        <end position="104"/>
    </location>
</feature>
<sequence>MEEDNADANEHHGDAQGDMGTSTRNVDHQPDQLDDDSAVMDTLVNRAEAEAAQQYHDEAQQYRDKESNAKKAQVEDKTPATSGSTTRTRSTNKAREEDDEEAGTEIMEILGEQAELAMAEHVQEKQEDLKQACKTTPGQNPIRANMRFLPTKSPEAFDTTPNQHLLQTAAEIDKSAKMEKRTKNAHEATERETVPPGNTQRGETIQQTTQRRTSQPSSRPGAPEEALLQPMNTPTNHQALLNDLVERIEPIPMAPTSLSRGSNHRPQCRPGAYMGIGATLQRVQSLDFDLLGSNNIDETEPWLTESRTTQKI</sequence>
<feature type="region of interest" description="Disordered" evidence="1">
    <location>
        <begin position="174"/>
        <end position="232"/>
    </location>
</feature>
<name>A0A9N8HVP4_9STRA</name>
<gene>
    <name evidence="2" type="ORF">SEMRO_2018_G311250.1</name>
</gene>
<evidence type="ECO:0000256" key="1">
    <source>
        <dbReference type="SAM" id="MobiDB-lite"/>
    </source>
</evidence>
<keyword evidence="3" id="KW-1185">Reference proteome</keyword>
<accession>A0A9N8HVP4</accession>
<dbReference type="AlphaFoldDB" id="A0A9N8HVP4"/>
<feature type="compositionally biased region" description="Low complexity" evidence="1">
    <location>
        <begin position="206"/>
        <end position="220"/>
    </location>
</feature>
<evidence type="ECO:0000313" key="3">
    <source>
        <dbReference type="Proteomes" id="UP001153069"/>
    </source>
</evidence>
<dbReference type="EMBL" id="CAICTM010002016">
    <property type="protein sequence ID" value="CAB9527561.1"/>
    <property type="molecule type" value="Genomic_DNA"/>
</dbReference>
<evidence type="ECO:0000313" key="2">
    <source>
        <dbReference type="EMBL" id="CAB9527561.1"/>
    </source>
</evidence>
<feature type="region of interest" description="Disordered" evidence="1">
    <location>
        <begin position="120"/>
        <end position="144"/>
    </location>
</feature>